<protein>
    <submittedName>
        <fullName evidence="1">Uncharacterized protein</fullName>
    </submittedName>
</protein>
<dbReference type="InParanoid" id="B4CXZ6"/>
<dbReference type="Proteomes" id="UP000005824">
    <property type="component" value="Unassembled WGS sequence"/>
</dbReference>
<dbReference type="EMBL" id="ABVL01000003">
    <property type="protein sequence ID" value="EDY21144.1"/>
    <property type="molecule type" value="Genomic_DNA"/>
</dbReference>
<dbReference type="STRING" id="497964.CfE428DRAFT_1437"/>
<evidence type="ECO:0000313" key="1">
    <source>
        <dbReference type="EMBL" id="EDY21144.1"/>
    </source>
</evidence>
<proteinExistence type="predicted"/>
<comment type="caution">
    <text evidence="1">The sequence shown here is derived from an EMBL/GenBank/DDBJ whole genome shotgun (WGS) entry which is preliminary data.</text>
</comment>
<accession>B4CXZ6</accession>
<organism evidence="1 2">
    <name type="scientific">Chthoniobacter flavus Ellin428</name>
    <dbReference type="NCBI Taxonomy" id="497964"/>
    <lineage>
        <taxon>Bacteria</taxon>
        <taxon>Pseudomonadati</taxon>
        <taxon>Verrucomicrobiota</taxon>
        <taxon>Spartobacteria</taxon>
        <taxon>Chthoniobacterales</taxon>
        <taxon>Chthoniobacteraceae</taxon>
        <taxon>Chthoniobacter</taxon>
    </lineage>
</organism>
<gene>
    <name evidence="1" type="ORF">CfE428DRAFT_1437</name>
</gene>
<reference evidence="1 2" key="1">
    <citation type="journal article" date="2011" name="J. Bacteriol.">
        <title>Genome sequence of Chthoniobacter flavus Ellin428, an aerobic heterotrophic soil bacterium.</title>
        <authorList>
            <person name="Kant R."/>
            <person name="van Passel M.W."/>
            <person name="Palva A."/>
            <person name="Lucas S."/>
            <person name="Lapidus A."/>
            <person name="Glavina Del Rio T."/>
            <person name="Dalin E."/>
            <person name="Tice H."/>
            <person name="Bruce D."/>
            <person name="Goodwin L."/>
            <person name="Pitluck S."/>
            <person name="Larimer F.W."/>
            <person name="Land M.L."/>
            <person name="Hauser L."/>
            <person name="Sangwan P."/>
            <person name="de Vos W.M."/>
            <person name="Janssen P.H."/>
            <person name="Smidt H."/>
        </authorList>
    </citation>
    <scope>NUCLEOTIDE SEQUENCE [LARGE SCALE GENOMIC DNA]</scope>
    <source>
        <strain evidence="1 2">Ellin428</strain>
    </source>
</reference>
<name>B4CXZ6_9BACT</name>
<keyword evidence="2" id="KW-1185">Reference proteome</keyword>
<evidence type="ECO:0000313" key="2">
    <source>
        <dbReference type="Proteomes" id="UP000005824"/>
    </source>
</evidence>
<sequence>MTRSAVVCLPPSQVWIDKLSQLFWFGGYREHPAIVEGKEHLDTHKQLCNLFVVILMGAWMNQQLENPLRQCGGDLGEKVSRAIVV</sequence>
<dbReference type="AlphaFoldDB" id="B4CXZ6"/>